<evidence type="ECO:0000256" key="2">
    <source>
        <dbReference type="ARBA" id="ARBA00023315"/>
    </source>
</evidence>
<reference evidence="4 5" key="1">
    <citation type="submission" date="2019-03" db="EMBL/GenBank/DDBJ databases">
        <title>Genomic Encyclopedia of Type Strains, Phase IV (KMG-IV): sequencing the most valuable type-strain genomes for metagenomic binning, comparative biology and taxonomic classification.</title>
        <authorList>
            <person name="Goeker M."/>
        </authorList>
    </citation>
    <scope>NUCLEOTIDE SEQUENCE [LARGE SCALE GENOMIC DNA]</scope>
    <source>
        <strain evidence="4 5">DSM 2781</strain>
    </source>
</reference>
<dbReference type="EMBL" id="SLXL01000003">
    <property type="protein sequence ID" value="TCP25494.1"/>
    <property type="molecule type" value="Genomic_DNA"/>
</dbReference>
<dbReference type="Pfam" id="PF00583">
    <property type="entry name" value="Acetyltransf_1"/>
    <property type="match status" value="1"/>
</dbReference>
<feature type="domain" description="N-acetyltransferase" evidence="3">
    <location>
        <begin position="41"/>
        <end position="192"/>
    </location>
</feature>
<dbReference type="AlphaFoldDB" id="A0A4R2NVC3"/>
<dbReference type="SUPFAM" id="SSF55729">
    <property type="entry name" value="Acyl-CoA N-acyltransferases (Nat)"/>
    <property type="match status" value="1"/>
</dbReference>
<keyword evidence="2" id="KW-0012">Acyltransferase</keyword>
<keyword evidence="5" id="KW-1185">Reference proteome</keyword>
<evidence type="ECO:0000313" key="5">
    <source>
        <dbReference type="Proteomes" id="UP000295733"/>
    </source>
</evidence>
<organism evidence="4 5">
    <name type="scientific">Rhodovulum adriaticum</name>
    <name type="common">Rhodopseudomonas adriatica</name>
    <dbReference type="NCBI Taxonomy" id="35804"/>
    <lineage>
        <taxon>Bacteria</taxon>
        <taxon>Pseudomonadati</taxon>
        <taxon>Pseudomonadota</taxon>
        <taxon>Alphaproteobacteria</taxon>
        <taxon>Rhodobacterales</taxon>
        <taxon>Paracoccaceae</taxon>
        <taxon>Rhodovulum</taxon>
    </lineage>
</organism>
<evidence type="ECO:0000313" key="4">
    <source>
        <dbReference type="EMBL" id="TCP25494.1"/>
    </source>
</evidence>
<dbReference type="PANTHER" id="PTHR43800">
    <property type="entry name" value="PEPTIDYL-LYSINE N-ACETYLTRANSFERASE YJAB"/>
    <property type="match status" value="1"/>
</dbReference>
<sequence>MLQAGFHDVPAGHIAAVVTHLEMRAAAPVRSGAGAEGLSLLRIEEPDPDWYRALFLRVGGQDWLWFSRLLLDDDALADILEDADVHVYVLRRDGLDIGLMELDFRQPGACELAFFGLVSSAIGTGAGRFMMNEAIRLAWAAPISLFHVHTCTMDSPQALDFYQRSGFVPVRRQVEVVPDPRLSGLLPETAAPHVPILK</sequence>
<dbReference type="OrthoDB" id="275336at2"/>
<proteinExistence type="predicted"/>
<dbReference type="InterPro" id="IPR000182">
    <property type="entry name" value="GNAT_dom"/>
</dbReference>
<dbReference type="PANTHER" id="PTHR43800:SF1">
    <property type="entry name" value="PEPTIDYL-LYSINE N-ACETYLTRANSFERASE YJAB"/>
    <property type="match status" value="1"/>
</dbReference>
<name>A0A4R2NVC3_RHOAD</name>
<evidence type="ECO:0000259" key="3">
    <source>
        <dbReference type="PROSITE" id="PS51186"/>
    </source>
</evidence>
<gene>
    <name evidence="4" type="ORF">EV656_103246</name>
</gene>
<dbReference type="InterPro" id="IPR016181">
    <property type="entry name" value="Acyl_CoA_acyltransferase"/>
</dbReference>
<keyword evidence="1" id="KW-0808">Transferase</keyword>
<comment type="caution">
    <text evidence="4">The sequence shown here is derived from an EMBL/GenBank/DDBJ whole genome shotgun (WGS) entry which is preliminary data.</text>
</comment>
<dbReference type="PROSITE" id="PS51186">
    <property type="entry name" value="GNAT"/>
    <property type="match status" value="1"/>
</dbReference>
<dbReference type="GO" id="GO:0016747">
    <property type="term" value="F:acyltransferase activity, transferring groups other than amino-acyl groups"/>
    <property type="evidence" value="ECO:0007669"/>
    <property type="project" value="InterPro"/>
</dbReference>
<accession>A0A4R2NVC3</accession>
<dbReference type="Proteomes" id="UP000295733">
    <property type="component" value="Unassembled WGS sequence"/>
</dbReference>
<dbReference type="Gene3D" id="3.40.630.30">
    <property type="match status" value="1"/>
</dbReference>
<evidence type="ECO:0000256" key="1">
    <source>
        <dbReference type="ARBA" id="ARBA00022679"/>
    </source>
</evidence>
<protein>
    <recommendedName>
        <fullName evidence="3">N-acetyltransferase domain-containing protein</fullName>
    </recommendedName>
</protein>